<evidence type="ECO:0000313" key="3">
    <source>
        <dbReference type="WBParaSite" id="SMUV_0000625101-mRNA-1"/>
    </source>
</evidence>
<feature type="compositionally biased region" description="Polar residues" evidence="1">
    <location>
        <begin position="132"/>
        <end position="147"/>
    </location>
</feature>
<reference evidence="3" key="1">
    <citation type="submission" date="2017-02" db="UniProtKB">
        <authorList>
            <consortium name="WormBaseParasite"/>
        </authorList>
    </citation>
    <scope>IDENTIFICATION</scope>
</reference>
<organism evidence="2 3">
    <name type="scientific">Syphacia muris</name>
    <dbReference type="NCBI Taxonomy" id="451379"/>
    <lineage>
        <taxon>Eukaryota</taxon>
        <taxon>Metazoa</taxon>
        <taxon>Ecdysozoa</taxon>
        <taxon>Nematoda</taxon>
        <taxon>Chromadorea</taxon>
        <taxon>Rhabditida</taxon>
        <taxon>Spirurina</taxon>
        <taxon>Oxyuridomorpha</taxon>
        <taxon>Oxyuroidea</taxon>
        <taxon>Oxyuridae</taxon>
        <taxon>Syphacia</taxon>
    </lineage>
</organism>
<feature type="compositionally biased region" description="Polar residues" evidence="1">
    <location>
        <begin position="103"/>
        <end position="118"/>
    </location>
</feature>
<dbReference type="AlphaFoldDB" id="A0A0N5ANQ6"/>
<name>A0A0N5ANQ6_9BILA</name>
<evidence type="ECO:0000313" key="2">
    <source>
        <dbReference type="Proteomes" id="UP000046393"/>
    </source>
</evidence>
<sequence>MSSTKTRVMSSSSVDLTAYRKKLTTISVLSKDEITALQSYDAEQMLLEKKMKDEKVKNDTRKKRAASCTYNKITKSDVDYRRHSVSRTSVLDRKERRLGLRRQITSVGEPSVSGLSSSTDDEAAAEEVKSDNLPQNLSTEKSATVSPISHRDLELQSNSIPMSRRRLSIPKRSYSPEPLKRTRRN</sequence>
<dbReference type="Proteomes" id="UP000046393">
    <property type="component" value="Unplaced"/>
</dbReference>
<feature type="region of interest" description="Disordered" evidence="1">
    <location>
        <begin position="103"/>
        <end position="185"/>
    </location>
</feature>
<protein>
    <submittedName>
        <fullName evidence="3">Uncharacterized protein</fullName>
    </submittedName>
</protein>
<dbReference type="WBParaSite" id="SMUV_0000625101-mRNA-1">
    <property type="protein sequence ID" value="SMUV_0000625101-mRNA-1"/>
    <property type="gene ID" value="SMUV_0000625101"/>
</dbReference>
<accession>A0A0N5ANQ6</accession>
<evidence type="ECO:0000256" key="1">
    <source>
        <dbReference type="SAM" id="MobiDB-lite"/>
    </source>
</evidence>
<proteinExistence type="predicted"/>
<keyword evidence="2" id="KW-1185">Reference proteome</keyword>